<accession>A0A7S0WMD1</accession>
<dbReference type="PANTHER" id="PTHR23048:SF0">
    <property type="entry name" value="CALMODULIN LIKE 3"/>
    <property type="match status" value="1"/>
</dbReference>
<dbReference type="InterPro" id="IPR002048">
    <property type="entry name" value="EF_hand_dom"/>
</dbReference>
<sequence length="164" mass="18091">MKQPGLTNEEIEACRTAFATFDKDFSGSIDAGELRETLKAMGQNPTDEELFLMISQVDDNGSGTIEFSEFMHLILSQKVQREHEDNESDTIDAFVALGGNPDKSGVIKTEKLSHVIKDFELLIDIDYLVAKADTDGSGLIDYDEFKELLAASVVDTSEMSLTTE</sequence>
<dbReference type="SMART" id="SM00054">
    <property type="entry name" value="EFh"/>
    <property type="match status" value="3"/>
</dbReference>
<gene>
    <name evidence="4" type="ORF">POBO1169_LOCUS11622</name>
</gene>
<dbReference type="EMBL" id="HBFA01022902">
    <property type="protein sequence ID" value="CAD8673108.1"/>
    <property type="molecule type" value="Transcribed_RNA"/>
</dbReference>
<evidence type="ECO:0000259" key="3">
    <source>
        <dbReference type="PROSITE" id="PS50222"/>
    </source>
</evidence>
<feature type="domain" description="EF-hand" evidence="3">
    <location>
        <begin position="45"/>
        <end position="80"/>
    </location>
</feature>
<reference evidence="4" key="1">
    <citation type="submission" date="2021-01" db="EMBL/GenBank/DDBJ databases">
        <authorList>
            <person name="Corre E."/>
            <person name="Pelletier E."/>
            <person name="Niang G."/>
            <person name="Scheremetjew M."/>
            <person name="Finn R."/>
            <person name="Kale V."/>
            <person name="Holt S."/>
            <person name="Cochrane G."/>
            <person name="Meng A."/>
            <person name="Brown T."/>
            <person name="Cohen L."/>
        </authorList>
    </citation>
    <scope>NUCLEOTIDE SEQUENCE</scope>
    <source>
        <strain evidence="4">CCMP722</strain>
    </source>
</reference>
<dbReference type="Pfam" id="PF13499">
    <property type="entry name" value="EF-hand_7"/>
    <property type="match status" value="1"/>
</dbReference>
<dbReference type="PANTHER" id="PTHR23048">
    <property type="entry name" value="MYOSIN LIGHT CHAIN 1, 3"/>
    <property type="match status" value="1"/>
</dbReference>
<dbReference type="GO" id="GO:0005509">
    <property type="term" value="F:calcium ion binding"/>
    <property type="evidence" value="ECO:0007669"/>
    <property type="project" value="InterPro"/>
</dbReference>
<keyword evidence="2" id="KW-0106">Calcium</keyword>
<dbReference type="InterPro" id="IPR018247">
    <property type="entry name" value="EF_Hand_1_Ca_BS"/>
</dbReference>
<evidence type="ECO:0000256" key="2">
    <source>
        <dbReference type="ARBA" id="ARBA00022837"/>
    </source>
</evidence>
<protein>
    <recommendedName>
        <fullName evidence="3">EF-hand domain-containing protein</fullName>
    </recommendedName>
</protein>
<dbReference type="InterPro" id="IPR050230">
    <property type="entry name" value="CALM/Myosin/TropC-like"/>
</dbReference>
<organism evidence="4">
    <name type="scientific">Pyramimonas obovata</name>
    <dbReference type="NCBI Taxonomy" id="1411642"/>
    <lineage>
        <taxon>Eukaryota</taxon>
        <taxon>Viridiplantae</taxon>
        <taxon>Chlorophyta</taxon>
        <taxon>Pyramimonadophyceae</taxon>
        <taxon>Pyramimonadales</taxon>
        <taxon>Pyramimonadaceae</taxon>
        <taxon>Pyramimonas</taxon>
        <taxon>Pyramimonas incertae sedis</taxon>
    </lineage>
</organism>
<name>A0A7S0WMD1_9CHLO</name>
<evidence type="ECO:0000313" key="4">
    <source>
        <dbReference type="EMBL" id="CAD8673108.1"/>
    </source>
</evidence>
<dbReference type="InterPro" id="IPR011992">
    <property type="entry name" value="EF-hand-dom_pair"/>
</dbReference>
<keyword evidence="1" id="KW-0677">Repeat</keyword>
<dbReference type="CDD" id="cd00051">
    <property type="entry name" value="EFh"/>
    <property type="match status" value="1"/>
</dbReference>
<feature type="domain" description="EF-hand" evidence="3">
    <location>
        <begin position="9"/>
        <end position="44"/>
    </location>
</feature>
<evidence type="ECO:0000256" key="1">
    <source>
        <dbReference type="ARBA" id="ARBA00022737"/>
    </source>
</evidence>
<feature type="domain" description="EF-hand" evidence="3">
    <location>
        <begin position="120"/>
        <end position="155"/>
    </location>
</feature>
<dbReference type="Pfam" id="PF00036">
    <property type="entry name" value="EF-hand_1"/>
    <property type="match status" value="1"/>
</dbReference>
<dbReference type="PROSITE" id="PS00018">
    <property type="entry name" value="EF_HAND_1"/>
    <property type="match status" value="2"/>
</dbReference>
<dbReference type="GO" id="GO:0016460">
    <property type="term" value="C:myosin II complex"/>
    <property type="evidence" value="ECO:0007669"/>
    <property type="project" value="TreeGrafter"/>
</dbReference>
<dbReference type="FunFam" id="1.10.238.10:FF:000527">
    <property type="entry name" value="Calmodulin-3"/>
    <property type="match status" value="1"/>
</dbReference>
<dbReference type="PROSITE" id="PS50222">
    <property type="entry name" value="EF_HAND_2"/>
    <property type="match status" value="3"/>
</dbReference>
<dbReference type="SUPFAM" id="SSF47473">
    <property type="entry name" value="EF-hand"/>
    <property type="match status" value="1"/>
</dbReference>
<dbReference type="AlphaFoldDB" id="A0A7S0WMD1"/>
<proteinExistence type="predicted"/>
<dbReference type="Gene3D" id="1.10.238.10">
    <property type="entry name" value="EF-hand"/>
    <property type="match status" value="2"/>
</dbReference>